<dbReference type="InterPro" id="IPR039425">
    <property type="entry name" value="RNA_pol_sigma-70-like"/>
</dbReference>
<evidence type="ECO:0000256" key="3">
    <source>
        <dbReference type="ARBA" id="ARBA00023125"/>
    </source>
</evidence>
<keyword evidence="3" id="KW-0238">DNA-binding</keyword>
<evidence type="ECO:0000313" key="6">
    <source>
        <dbReference type="EMBL" id="QCK16687.1"/>
    </source>
</evidence>
<sequence length="148" mass="17274">MNVELKSIEELAILYKHYGHPSIMTELLKKSREVIKDKVSKYSKDESITDDLTQEILIKTFIHFDTFKGNSKYQTWIYSIVHNTCLSHLKEKNKKVIVKISPGLIDSLHDEIDEEIEGNLSGLKEAQFEEIIKELLTQLNEKEKLYFS</sequence>
<reference evidence="6 7" key="1">
    <citation type="submission" date="2018-04" db="EMBL/GenBank/DDBJ databases">
        <title>Complete genome uncultured novel isolate.</title>
        <authorList>
            <person name="Merlino G."/>
        </authorList>
    </citation>
    <scope>NUCLEOTIDE SEQUENCE [LARGE SCALE GENOMIC DNA]</scope>
    <source>
        <strain evidence="7">R1DC9</strain>
    </source>
</reference>
<keyword evidence="4" id="KW-0804">Transcription</keyword>
<dbReference type="Proteomes" id="UP000298616">
    <property type="component" value="Chromosome"/>
</dbReference>
<evidence type="ECO:0000256" key="1">
    <source>
        <dbReference type="ARBA" id="ARBA00023015"/>
    </source>
</evidence>
<dbReference type="OrthoDB" id="9785675at2"/>
<name>A0A4D7JPX3_9BACT</name>
<evidence type="ECO:0000256" key="4">
    <source>
        <dbReference type="ARBA" id="ARBA00023163"/>
    </source>
</evidence>
<gene>
    <name evidence="6" type="ORF">DCC35_19090</name>
</gene>
<keyword evidence="2" id="KW-0731">Sigma factor</keyword>
<dbReference type="Gene3D" id="1.10.1740.10">
    <property type="match status" value="1"/>
</dbReference>
<feature type="domain" description="RNA polymerase sigma-70 region 2" evidence="5">
    <location>
        <begin position="36"/>
        <end position="93"/>
    </location>
</feature>
<dbReference type="GO" id="GO:0016987">
    <property type="term" value="F:sigma factor activity"/>
    <property type="evidence" value="ECO:0007669"/>
    <property type="project" value="UniProtKB-KW"/>
</dbReference>
<dbReference type="EMBL" id="CP028923">
    <property type="protein sequence ID" value="QCK16687.1"/>
    <property type="molecule type" value="Genomic_DNA"/>
</dbReference>
<dbReference type="InterPro" id="IPR013325">
    <property type="entry name" value="RNA_pol_sigma_r2"/>
</dbReference>
<organism evidence="6 7">
    <name type="scientific">Mangrovivirga cuniculi</name>
    <dbReference type="NCBI Taxonomy" id="2715131"/>
    <lineage>
        <taxon>Bacteria</taxon>
        <taxon>Pseudomonadati</taxon>
        <taxon>Bacteroidota</taxon>
        <taxon>Cytophagia</taxon>
        <taxon>Cytophagales</taxon>
        <taxon>Mangrovivirgaceae</taxon>
        <taxon>Mangrovivirga</taxon>
    </lineage>
</organism>
<dbReference type="PANTHER" id="PTHR43133">
    <property type="entry name" value="RNA POLYMERASE ECF-TYPE SIGMA FACTO"/>
    <property type="match status" value="1"/>
</dbReference>
<proteinExistence type="predicted"/>
<keyword evidence="7" id="KW-1185">Reference proteome</keyword>
<dbReference type="KEGG" id="fpf:DCC35_19090"/>
<dbReference type="RefSeq" id="WP_137092278.1">
    <property type="nucleotide sequence ID" value="NZ_CP028923.1"/>
</dbReference>
<dbReference type="Pfam" id="PF04542">
    <property type="entry name" value="Sigma70_r2"/>
    <property type="match status" value="1"/>
</dbReference>
<evidence type="ECO:0000256" key="2">
    <source>
        <dbReference type="ARBA" id="ARBA00023082"/>
    </source>
</evidence>
<protein>
    <recommendedName>
        <fullName evidence="5">RNA polymerase sigma-70 region 2 domain-containing protein</fullName>
    </recommendedName>
</protein>
<dbReference type="InterPro" id="IPR014284">
    <property type="entry name" value="RNA_pol_sigma-70_dom"/>
</dbReference>
<dbReference type="GO" id="GO:0003677">
    <property type="term" value="F:DNA binding"/>
    <property type="evidence" value="ECO:0007669"/>
    <property type="project" value="UniProtKB-KW"/>
</dbReference>
<keyword evidence="1" id="KW-0805">Transcription regulation</keyword>
<dbReference type="GO" id="GO:0006352">
    <property type="term" value="P:DNA-templated transcription initiation"/>
    <property type="evidence" value="ECO:0007669"/>
    <property type="project" value="InterPro"/>
</dbReference>
<dbReference type="InterPro" id="IPR007627">
    <property type="entry name" value="RNA_pol_sigma70_r2"/>
</dbReference>
<dbReference type="NCBIfam" id="TIGR02937">
    <property type="entry name" value="sigma70-ECF"/>
    <property type="match status" value="1"/>
</dbReference>
<evidence type="ECO:0000259" key="5">
    <source>
        <dbReference type="Pfam" id="PF04542"/>
    </source>
</evidence>
<evidence type="ECO:0000313" key="7">
    <source>
        <dbReference type="Proteomes" id="UP000298616"/>
    </source>
</evidence>
<accession>A0A4D7JPX3</accession>
<dbReference type="AlphaFoldDB" id="A0A4D7JPX3"/>
<dbReference type="SUPFAM" id="SSF88946">
    <property type="entry name" value="Sigma2 domain of RNA polymerase sigma factors"/>
    <property type="match status" value="1"/>
</dbReference>
<dbReference type="PANTHER" id="PTHR43133:SF8">
    <property type="entry name" value="RNA POLYMERASE SIGMA FACTOR HI_1459-RELATED"/>
    <property type="match status" value="1"/>
</dbReference>